<dbReference type="InterPro" id="IPR001054">
    <property type="entry name" value="A/G_cyclase"/>
</dbReference>
<accession>A0A5C6ZXU8</accession>
<dbReference type="GO" id="GO:0035556">
    <property type="term" value="P:intracellular signal transduction"/>
    <property type="evidence" value="ECO:0007669"/>
    <property type="project" value="InterPro"/>
</dbReference>
<proteinExistence type="predicted"/>
<evidence type="ECO:0000313" key="3">
    <source>
        <dbReference type="Proteomes" id="UP000321367"/>
    </source>
</evidence>
<protein>
    <submittedName>
        <fullName evidence="2">Adenylate/guanylate cyclase domain-containing protein</fullName>
    </submittedName>
</protein>
<reference evidence="2 3" key="1">
    <citation type="submission" date="2019-08" db="EMBL/GenBank/DDBJ databases">
        <title>Genome sequence of Gillisia hiemivivida IC154 (type strain).</title>
        <authorList>
            <person name="Bowman J.P."/>
        </authorList>
    </citation>
    <scope>NUCLEOTIDE SEQUENCE [LARGE SCALE GENOMIC DNA]</scope>
    <source>
        <strain evidence="2 3">IC154</strain>
    </source>
</reference>
<dbReference type="GO" id="GO:0004016">
    <property type="term" value="F:adenylate cyclase activity"/>
    <property type="evidence" value="ECO:0007669"/>
    <property type="project" value="UniProtKB-ARBA"/>
</dbReference>
<dbReference type="PROSITE" id="PS50125">
    <property type="entry name" value="GUANYLATE_CYCLASE_2"/>
    <property type="match status" value="1"/>
</dbReference>
<name>A0A5C6ZXU8_9FLAO</name>
<dbReference type="OrthoDB" id="9806704at2"/>
<dbReference type="Pfam" id="PF00211">
    <property type="entry name" value="Guanylate_cyc"/>
    <property type="match status" value="1"/>
</dbReference>
<dbReference type="Gene3D" id="3.30.70.1230">
    <property type="entry name" value="Nucleotide cyclase"/>
    <property type="match status" value="1"/>
</dbReference>
<dbReference type="CDD" id="cd07302">
    <property type="entry name" value="CHD"/>
    <property type="match status" value="1"/>
</dbReference>
<dbReference type="InterPro" id="IPR029787">
    <property type="entry name" value="Nucleotide_cyclase"/>
</dbReference>
<dbReference type="RefSeq" id="WP_146929535.1">
    <property type="nucleotide sequence ID" value="NZ_CBCSHZ010000001.1"/>
</dbReference>
<dbReference type="GO" id="GO:0009190">
    <property type="term" value="P:cyclic nucleotide biosynthetic process"/>
    <property type="evidence" value="ECO:0007669"/>
    <property type="project" value="InterPro"/>
</dbReference>
<dbReference type="SUPFAM" id="SSF55073">
    <property type="entry name" value="Nucleotide cyclase"/>
    <property type="match status" value="1"/>
</dbReference>
<evidence type="ECO:0000259" key="1">
    <source>
        <dbReference type="PROSITE" id="PS50125"/>
    </source>
</evidence>
<gene>
    <name evidence="2" type="ORF">ES724_03310</name>
</gene>
<dbReference type="AlphaFoldDB" id="A0A5C6ZXU8"/>
<dbReference type="EMBL" id="VORY01000002">
    <property type="protein sequence ID" value="TXD95194.1"/>
    <property type="molecule type" value="Genomic_DNA"/>
</dbReference>
<evidence type="ECO:0000313" key="2">
    <source>
        <dbReference type="EMBL" id="TXD95194.1"/>
    </source>
</evidence>
<sequence length="323" mass="36271">MKILDEIEDDIKDVINTKFSYSNTTAVPSLDDSSLTFGNGEEKKAKILETCVLFVDIRNSVSLTENHSTETMGKIYTSLTKSVLRAARHHNGSIRNIIGDRVMVVFPKENCFNNAIECAITINHAATIINKQFHNLDFKCGIGVDYGELKVIKVGIARRDEERSENRGLVWVGYPANIASRLTDFANKEITEKIYKITKNPFNFSSFPSLFGNSVGLLGGYKIGNQSTYLDTEVTEEMSSEKFADSIVSYEDGKLTLSFGKFIRLKKENKKTPYPAILITKKVFKGLVKDSSQYQTIFEKQSHSIKNVKGDVYGTGVIWKIKK</sequence>
<feature type="domain" description="Guanylate cyclase" evidence="1">
    <location>
        <begin position="51"/>
        <end position="183"/>
    </location>
</feature>
<dbReference type="Proteomes" id="UP000321367">
    <property type="component" value="Unassembled WGS sequence"/>
</dbReference>
<comment type="caution">
    <text evidence="2">The sequence shown here is derived from an EMBL/GenBank/DDBJ whole genome shotgun (WGS) entry which is preliminary data.</text>
</comment>
<organism evidence="2 3">
    <name type="scientific">Gillisia hiemivivida</name>
    <dbReference type="NCBI Taxonomy" id="291190"/>
    <lineage>
        <taxon>Bacteria</taxon>
        <taxon>Pseudomonadati</taxon>
        <taxon>Bacteroidota</taxon>
        <taxon>Flavobacteriia</taxon>
        <taxon>Flavobacteriales</taxon>
        <taxon>Flavobacteriaceae</taxon>
        <taxon>Gillisia</taxon>
    </lineage>
</organism>
<keyword evidence="3" id="KW-1185">Reference proteome</keyword>